<feature type="compositionally biased region" description="Polar residues" evidence="1">
    <location>
        <begin position="107"/>
        <end position="128"/>
    </location>
</feature>
<keyword evidence="3" id="KW-1185">Reference proteome</keyword>
<feature type="region of interest" description="Disordered" evidence="1">
    <location>
        <begin position="104"/>
        <end position="134"/>
    </location>
</feature>
<gene>
    <name evidence="2" type="ORF">TSUD_154450</name>
</gene>
<evidence type="ECO:0000313" key="3">
    <source>
        <dbReference type="Proteomes" id="UP000242715"/>
    </source>
</evidence>
<dbReference type="AlphaFoldDB" id="A0A2Z6N638"/>
<proteinExistence type="predicted"/>
<sequence length="200" mass="22086">MDVNLLVQDEIHSSARLIEIPDDEEDLELQQDLDSSSVVAKHDDNKLQVSELITEGRIFSVIVDTVPTVVAEKKEPVTVVVVPLSTKATMNTISTTTPQLLIPSFDSGGNSSKQESSFTNPFPSQPSKTPDRYFSTRLSPSNLVPVSPPQLAPPWVYYLVYTISLDSPPLTITRNIGNSFHFDLELVIGYTRHGISYAKL</sequence>
<accession>A0A2Z6N638</accession>
<name>A0A2Z6N638_TRISU</name>
<evidence type="ECO:0000256" key="1">
    <source>
        <dbReference type="SAM" id="MobiDB-lite"/>
    </source>
</evidence>
<dbReference type="Proteomes" id="UP000242715">
    <property type="component" value="Unassembled WGS sequence"/>
</dbReference>
<dbReference type="EMBL" id="DF973801">
    <property type="protein sequence ID" value="GAU40348.1"/>
    <property type="molecule type" value="Genomic_DNA"/>
</dbReference>
<organism evidence="2 3">
    <name type="scientific">Trifolium subterraneum</name>
    <name type="common">Subterranean clover</name>
    <dbReference type="NCBI Taxonomy" id="3900"/>
    <lineage>
        <taxon>Eukaryota</taxon>
        <taxon>Viridiplantae</taxon>
        <taxon>Streptophyta</taxon>
        <taxon>Embryophyta</taxon>
        <taxon>Tracheophyta</taxon>
        <taxon>Spermatophyta</taxon>
        <taxon>Magnoliopsida</taxon>
        <taxon>eudicotyledons</taxon>
        <taxon>Gunneridae</taxon>
        <taxon>Pentapetalae</taxon>
        <taxon>rosids</taxon>
        <taxon>fabids</taxon>
        <taxon>Fabales</taxon>
        <taxon>Fabaceae</taxon>
        <taxon>Papilionoideae</taxon>
        <taxon>50 kb inversion clade</taxon>
        <taxon>NPAAA clade</taxon>
        <taxon>Hologalegina</taxon>
        <taxon>IRL clade</taxon>
        <taxon>Trifolieae</taxon>
        <taxon>Trifolium</taxon>
    </lineage>
</organism>
<protein>
    <submittedName>
        <fullName evidence="2">Uncharacterized protein</fullName>
    </submittedName>
</protein>
<reference evidence="3" key="1">
    <citation type="journal article" date="2017" name="Front. Plant Sci.">
        <title>Climate Clever Clovers: New Paradigm to Reduce the Environmental Footprint of Ruminants by Breeding Low Methanogenic Forages Utilizing Haplotype Variation.</title>
        <authorList>
            <person name="Kaur P."/>
            <person name="Appels R."/>
            <person name="Bayer P.E."/>
            <person name="Keeble-Gagnere G."/>
            <person name="Wang J."/>
            <person name="Hirakawa H."/>
            <person name="Shirasawa K."/>
            <person name="Vercoe P."/>
            <person name="Stefanova K."/>
            <person name="Durmic Z."/>
            <person name="Nichols P."/>
            <person name="Revell C."/>
            <person name="Isobe S.N."/>
            <person name="Edwards D."/>
            <person name="Erskine W."/>
        </authorList>
    </citation>
    <scope>NUCLEOTIDE SEQUENCE [LARGE SCALE GENOMIC DNA]</scope>
    <source>
        <strain evidence="3">cv. Daliak</strain>
    </source>
</reference>
<evidence type="ECO:0000313" key="2">
    <source>
        <dbReference type="EMBL" id="GAU40348.1"/>
    </source>
</evidence>